<proteinExistence type="predicted"/>
<comment type="subcellular location">
    <subcellularLocation>
        <location evidence="1">Cytoplasm</location>
    </subcellularLocation>
</comment>
<dbReference type="GO" id="GO:0005737">
    <property type="term" value="C:cytoplasm"/>
    <property type="evidence" value="ECO:0007669"/>
    <property type="project" value="UniProtKB-SubCell"/>
</dbReference>
<sequence>LPFNPYWHLTEYARAEDPFKKLYSVNDKEPFKPFLQQLPQNLRARIAFVGLITTRLHVLRASREWGPNENRAAEFLNVSKINGLSDVYKQTINKILINRHPLLQLNSRVDNSNLLMKSVIAHVIALHASMPPEASPLATLFHKLDKCQNIFILACISDIEAVLLSAVIASGGQVTRYSCECGSKYVIANCGQAMEAMRCPDCKTRTIGGGDHKSAAGNRRLDTNPIKGPIASNDQAGYIGESTNQTMMHSVRSMPPISYRILHLFVHVLISGSSQAVTNNFLQKNNQVANNAEQYCMDHIQNDWNVLKGILNCNDENLALLLHSILSLMTQNPPPASALKTPAEREEWETSFTRNYVSPQTKSVTETTANFRTILDTASAAQGNNSGIIESWINQTLAINDEHHAKFLPRLWRKIGINSFENFRAHYNGNLSQNQKDFPFLSV</sequence>
<dbReference type="AlphaFoldDB" id="A0A9N9IX49"/>
<dbReference type="EMBL" id="CAJVPV010037238">
    <property type="protein sequence ID" value="CAG8754654.1"/>
    <property type="molecule type" value="Genomic_DNA"/>
</dbReference>
<dbReference type="OrthoDB" id="2377977at2759"/>
<comment type="caution">
    <text evidence="8">The sequence shown here is derived from an EMBL/GenBank/DDBJ whole genome shotgun (WGS) entry which is preliminary data.</text>
</comment>
<dbReference type="GO" id="GO:0016887">
    <property type="term" value="F:ATP hydrolysis activity"/>
    <property type="evidence" value="ECO:0007669"/>
    <property type="project" value="InterPro"/>
</dbReference>
<keyword evidence="3" id="KW-0479">Metal-binding</keyword>
<evidence type="ECO:0000256" key="6">
    <source>
        <dbReference type="ARBA" id="ARBA00022859"/>
    </source>
</evidence>
<evidence type="ECO:0000256" key="1">
    <source>
        <dbReference type="ARBA" id="ARBA00004496"/>
    </source>
</evidence>
<dbReference type="Proteomes" id="UP000789342">
    <property type="component" value="Unassembled WGS sequence"/>
</dbReference>
<dbReference type="Pfam" id="PF20173">
    <property type="entry name" value="ZnF_RZ-type"/>
    <property type="match status" value="1"/>
</dbReference>
<evidence type="ECO:0000256" key="2">
    <source>
        <dbReference type="ARBA" id="ARBA00022490"/>
    </source>
</evidence>
<feature type="non-terminal residue" evidence="8">
    <location>
        <position position="1"/>
    </location>
</feature>
<keyword evidence="5" id="KW-0862">Zinc</keyword>
<dbReference type="InterPro" id="IPR031248">
    <property type="entry name" value="RNF213"/>
</dbReference>
<evidence type="ECO:0000256" key="5">
    <source>
        <dbReference type="ARBA" id="ARBA00022833"/>
    </source>
</evidence>
<name>A0A9N9IX49_9GLOM</name>
<dbReference type="PANTHER" id="PTHR22605:SF1">
    <property type="entry name" value="RZ-TYPE DOMAIN-CONTAINING PROTEIN"/>
    <property type="match status" value="1"/>
</dbReference>
<keyword evidence="2" id="KW-0963">Cytoplasm</keyword>
<evidence type="ECO:0000256" key="4">
    <source>
        <dbReference type="ARBA" id="ARBA00022771"/>
    </source>
</evidence>
<keyword evidence="4" id="KW-0863">Zinc-finger</keyword>
<evidence type="ECO:0000313" key="8">
    <source>
        <dbReference type="EMBL" id="CAG8754654.1"/>
    </source>
</evidence>
<dbReference type="InterPro" id="IPR046439">
    <property type="entry name" value="ZF_RZ_dom"/>
</dbReference>
<evidence type="ECO:0000256" key="3">
    <source>
        <dbReference type="ARBA" id="ARBA00022723"/>
    </source>
</evidence>
<reference evidence="8" key="1">
    <citation type="submission" date="2021-06" db="EMBL/GenBank/DDBJ databases">
        <authorList>
            <person name="Kallberg Y."/>
            <person name="Tangrot J."/>
            <person name="Rosling A."/>
        </authorList>
    </citation>
    <scope>NUCLEOTIDE SEQUENCE</scope>
    <source>
        <strain evidence="8">CL551</strain>
    </source>
</reference>
<keyword evidence="6" id="KW-0391">Immunity</keyword>
<protein>
    <submittedName>
        <fullName evidence="8">12072_t:CDS:1</fullName>
    </submittedName>
</protein>
<feature type="non-terminal residue" evidence="8">
    <location>
        <position position="443"/>
    </location>
</feature>
<feature type="domain" description="RZ-type" evidence="7">
    <location>
        <begin position="156"/>
        <end position="238"/>
    </location>
</feature>
<dbReference type="GO" id="GO:0004842">
    <property type="term" value="F:ubiquitin-protein transferase activity"/>
    <property type="evidence" value="ECO:0007669"/>
    <property type="project" value="InterPro"/>
</dbReference>
<dbReference type="PANTHER" id="PTHR22605">
    <property type="entry name" value="RZ-TYPE DOMAIN-CONTAINING PROTEIN"/>
    <property type="match status" value="1"/>
</dbReference>
<accession>A0A9N9IX49</accession>
<dbReference type="PROSITE" id="PS51981">
    <property type="entry name" value="ZF_RZ"/>
    <property type="match status" value="1"/>
</dbReference>
<keyword evidence="9" id="KW-1185">Reference proteome</keyword>
<evidence type="ECO:0000313" key="9">
    <source>
        <dbReference type="Proteomes" id="UP000789342"/>
    </source>
</evidence>
<gene>
    <name evidence="8" type="ORF">AMORRO_LOCUS15525</name>
</gene>
<organism evidence="8 9">
    <name type="scientific">Acaulospora morrowiae</name>
    <dbReference type="NCBI Taxonomy" id="94023"/>
    <lineage>
        <taxon>Eukaryota</taxon>
        <taxon>Fungi</taxon>
        <taxon>Fungi incertae sedis</taxon>
        <taxon>Mucoromycota</taxon>
        <taxon>Glomeromycotina</taxon>
        <taxon>Glomeromycetes</taxon>
        <taxon>Diversisporales</taxon>
        <taxon>Acaulosporaceae</taxon>
        <taxon>Acaulospora</taxon>
    </lineage>
</organism>
<evidence type="ECO:0000259" key="7">
    <source>
        <dbReference type="PROSITE" id="PS51981"/>
    </source>
</evidence>
<dbReference type="GO" id="GO:0008270">
    <property type="term" value="F:zinc ion binding"/>
    <property type="evidence" value="ECO:0007669"/>
    <property type="project" value="UniProtKB-KW"/>
</dbReference>
<dbReference type="GO" id="GO:0002376">
    <property type="term" value="P:immune system process"/>
    <property type="evidence" value="ECO:0007669"/>
    <property type="project" value="UniProtKB-KW"/>
</dbReference>